<gene>
    <name evidence="2" type="ORF">FPZ54_18590</name>
</gene>
<dbReference type="RefSeq" id="WP_145849295.1">
    <property type="nucleotide sequence ID" value="NZ_CP042239.1"/>
</dbReference>
<evidence type="ECO:0000256" key="1">
    <source>
        <dbReference type="SAM" id="MobiDB-lite"/>
    </source>
</evidence>
<accession>A0A518RK38</accession>
<name>A0A518RK38_9SPHN</name>
<dbReference type="Proteomes" id="UP000318055">
    <property type="component" value="Chromosome"/>
</dbReference>
<dbReference type="EMBL" id="CP042239">
    <property type="protein sequence ID" value="QDX27821.1"/>
    <property type="molecule type" value="Genomic_DNA"/>
</dbReference>
<evidence type="ECO:0000313" key="2">
    <source>
        <dbReference type="EMBL" id="QDX27821.1"/>
    </source>
</evidence>
<sequence>MPPSTASARPGVRCHLGIHRPRRRDRPGRGEDETQCRDCGCDLVLSPVTGRWRYSGVMG</sequence>
<reference evidence="2 3" key="1">
    <citation type="submission" date="2019-07" db="EMBL/GenBank/DDBJ databases">
        <title>Sphingomonas alkalisoli sp. nov., isolated from rhizosphere soil of Suaedae salsa.</title>
        <authorList>
            <person name="Zhang H."/>
            <person name="Xu L."/>
            <person name="Zhang J.-X."/>
            <person name="Sun J.-Q."/>
        </authorList>
    </citation>
    <scope>NUCLEOTIDE SEQUENCE [LARGE SCALE GENOMIC DNA]</scope>
    <source>
        <strain evidence="2 3">XS-10</strain>
    </source>
</reference>
<evidence type="ECO:0000313" key="3">
    <source>
        <dbReference type="Proteomes" id="UP000318055"/>
    </source>
</evidence>
<proteinExistence type="predicted"/>
<dbReference type="AlphaFoldDB" id="A0A518RK38"/>
<organism evidence="2 3">
    <name type="scientific">Sphingomonas suaedae</name>
    <dbReference type="NCBI Taxonomy" id="2599297"/>
    <lineage>
        <taxon>Bacteria</taxon>
        <taxon>Pseudomonadati</taxon>
        <taxon>Pseudomonadota</taxon>
        <taxon>Alphaproteobacteria</taxon>
        <taxon>Sphingomonadales</taxon>
        <taxon>Sphingomonadaceae</taxon>
        <taxon>Sphingomonas</taxon>
    </lineage>
</organism>
<protein>
    <submittedName>
        <fullName evidence="2">Uncharacterized protein</fullName>
    </submittedName>
</protein>
<dbReference type="KEGG" id="ssua:FPZ54_18590"/>
<feature type="compositionally biased region" description="Basic residues" evidence="1">
    <location>
        <begin position="16"/>
        <end position="26"/>
    </location>
</feature>
<feature type="region of interest" description="Disordered" evidence="1">
    <location>
        <begin position="1"/>
        <end position="35"/>
    </location>
</feature>
<keyword evidence="3" id="KW-1185">Reference proteome</keyword>